<organism evidence="7 8">
    <name type="scientific">Thyridium curvatum</name>
    <dbReference type="NCBI Taxonomy" id="1093900"/>
    <lineage>
        <taxon>Eukaryota</taxon>
        <taxon>Fungi</taxon>
        <taxon>Dikarya</taxon>
        <taxon>Ascomycota</taxon>
        <taxon>Pezizomycotina</taxon>
        <taxon>Sordariomycetes</taxon>
        <taxon>Sordariomycetidae</taxon>
        <taxon>Thyridiales</taxon>
        <taxon>Thyridiaceae</taxon>
        <taxon>Thyridium</taxon>
    </lineage>
</organism>
<dbReference type="EMBL" id="SKBQ01000019">
    <property type="protein sequence ID" value="TPX16174.1"/>
    <property type="molecule type" value="Genomic_DNA"/>
</dbReference>
<keyword evidence="3 6" id="KW-0812">Transmembrane</keyword>
<dbReference type="OrthoDB" id="6730379at2759"/>
<feature type="transmembrane region" description="Helical" evidence="6">
    <location>
        <begin position="434"/>
        <end position="454"/>
    </location>
</feature>
<dbReference type="GO" id="GO:0016020">
    <property type="term" value="C:membrane"/>
    <property type="evidence" value="ECO:0007669"/>
    <property type="project" value="UniProtKB-SubCell"/>
</dbReference>
<dbReference type="Gene3D" id="1.20.1250.20">
    <property type="entry name" value="MFS general substrate transporter like domains"/>
    <property type="match status" value="2"/>
</dbReference>
<dbReference type="Proteomes" id="UP000319257">
    <property type="component" value="Unassembled WGS sequence"/>
</dbReference>
<dbReference type="Pfam" id="PF07690">
    <property type="entry name" value="MFS_1"/>
    <property type="match status" value="1"/>
</dbReference>
<feature type="transmembrane region" description="Helical" evidence="6">
    <location>
        <begin position="367"/>
        <end position="390"/>
    </location>
</feature>
<accession>A0A507BBZ1</accession>
<dbReference type="GeneID" id="41971616"/>
<name>A0A507BBZ1_9PEZI</name>
<dbReference type="RefSeq" id="XP_030997885.1">
    <property type="nucleotide sequence ID" value="XM_031138550.1"/>
</dbReference>
<dbReference type="PANTHER" id="PTHR43791:SF103">
    <property type="entry name" value="MAJOR FACILITATOR SUPERFAMILY (MFS) PROFILE DOMAIN-CONTAINING PROTEIN-RELATED"/>
    <property type="match status" value="1"/>
</dbReference>
<feature type="transmembrane region" description="Helical" evidence="6">
    <location>
        <begin position="211"/>
        <end position="231"/>
    </location>
</feature>
<feature type="transmembrane region" description="Helical" evidence="6">
    <location>
        <begin position="281"/>
        <end position="306"/>
    </location>
</feature>
<keyword evidence="2" id="KW-0813">Transport</keyword>
<protein>
    <submittedName>
        <fullName evidence="7">Uncharacterized protein</fullName>
    </submittedName>
</protein>
<evidence type="ECO:0000256" key="4">
    <source>
        <dbReference type="ARBA" id="ARBA00022989"/>
    </source>
</evidence>
<proteinExistence type="predicted"/>
<feature type="transmembrane region" description="Helical" evidence="6">
    <location>
        <begin position="402"/>
        <end position="422"/>
    </location>
</feature>
<dbReference type="GO" id="GO:0022857">
    <property type="term" value="F:transmembrane transporter activity"/>
    <property type="evidence" value="ECO:0007669"/>
    <property type="project" value="InterPro"/>
</dbReference>
<reference evidence="7 8" key="1">
    <citation type="submission" date="2019-06" db="EMBL/GenBank/DDBJ databases">
        <title>Draft genome sequence of the filamentous fungus Phialemoniopsis curvata isolated from diesel fuel.</title>
        <authorList>
            <person name="Varaljay V.A."/>
            <person name="Lyon W.J."/>
            <person name="Crouch A.L."/>
            <person name="Drake C.E."/>
            <person name="Hollomon J.M."/>
            <person name="Nadeau L.J."/>
            <person name="Nunn H.S."/>
            <person name="Stevenson B.S."/>
            <person name="Bojanowski C.L."/>
            <person name="Crookes-Goodson W.J."/>
        </authorList>
    </citation>
    <scope>NUCLEOTIDE SEQUENCE [LARGE SCALE GENOMIC DNA]</scope>
    <source>
        <strain evidence="7 8">D216</strain>
    </source>
</reference>
<comment type="caution">
    <text evidence="7">The sequence shown here is derived from an EMBL/GenBank/DDBJ whole genome shotgun (WGS) entry which is preliminary data.</text>
</comment>
<dbReference type="InterPro" id="IPR011701">
    <property type="entry name" value="MFS"/>
</dbReference>
<keyword evidence="5 6" id="KW-0472">Membrane</keyword>
<comment type="subcellular location">
    <subcellularLocation>
        <location evidence="1">Membrane</location>
        <topology evidence="1">Multi-pass membrane protein</topology>
    </subcellularLocation>
</comment>
<evidence type="ECO:0000256" key="2">
    <source>
        <dbReference type="ARBA" id="ARBA00022448"/>
    </source>
</evidence>
<evidence type="ECO:0000313" key="7">
    <source>
        <dbReference type="EMBL" id="TPX16174.1"/>
    </source>
</evidence>
<evidence type="ECO:0000256" key="3">
    <source>
        <dbReference type="ARBA" id="ARBA00022692"/>
    </source>
</evidence>
<evidence type="ECO:0000256" key="6">
    <source>
        <dbReference type="SAM" id="Phobius"/>
    </source>
</evidence>
<dbReference type="PANTHER" id="PTHR43791">
    <property type="entry name" value="PERMEASE-RELATED"/>
    <property type="match status" value="1"/>
</dbReference>
<feature type="transmembrane region" description="Helical" evidence="6">
    <location>
        <begin position="343"/>
        <end position="361"/>
    </location>
</feature>
<dbReference type="AlphaFoldDB" id="A0A507BBZ1"/>
<evidence type="ECO:0000313" key="8">
    <source>
        <dbReference type="Proteomes" id="UP000319257"/>
    </source>
</evidence>
<dbReference type="InterPro" id="IPR036259">
    <property type="entry name" value="MFS_trans_sf"/>
</dbReference>
<keyword evidence="4 6" id="KW-1133">Transmembrane helix</keyword>
<dbReference type="SUPFAM" id="SSF103473">
    <property type="entry name" value="MFS general substrate transporter"/>
    <property type="match status" value="1"/>
</dbReference>
<dbReference type="InParanoid" id="A0A507BBZ1"/>
<feature type="transmembrane region" description="Helical" evidence="6">
    <location>
        <begin position="312"/>
        <end position="331"/>
    </location>
</feature>
<feature type="transmembrane region" description="Helical" evidence="6">
    <location>
        <begin position="178"/>
        <end position="199"/>
    </location>
</feature>
<gene>
    <name evidence="7" type="ORF">E0L32_004169</name>
</gene>
<sequence>MDRVNKMNPDGAAECAELADTKPQLGFPAELQVDPAEERALVKKLDRVNPLLTCSNVADLDKQSINYAAVFGLSEDLKLTGSEFSWAISLFYFGQLCSEYPAAYLMSRLPITVFVGVTMQSRNSLLWGGVEMCLAASKDFASLGATRFLLGFTEGAVSPSFMIITSNWYKKSEHQMRIATWVSMFGVSQIVGALMMYGIGSGVHAIATWRVMFMTCGGLTVAAGIAFIVLMPRNTTTAWFLNEHEREIATRRLALDRATRDRAHFDWAQVKEAFTDPRTGLYALMALFITIPTPIFSSLVINGFGYDKFQTMLVGLPSGAVAFALVWIGALGSRFFKDARCMFGIFLASMPMLGSLLLLLLPASASWGIVVSTWFAGCTAPPLGQAVGLMASNVKGNTKKSVVSAVFFVFYCVGCIVGPQLWQKQDAPRYAKGCIASVASFVCLIAAFLVHFFTARVSNRKRDRAAAQMSGDELAGMSVDSDLTERQDAGFRYTR</sequence>
<evidence type="ECO:0000256" key="1">
    <source>
        <dbReference type="ARBA" id="ARBA00004141"/>
    </source>
</evidence>
<keyword evidence="8" id="KW-1185">Reference proteome</keyword>
<evidence type="ECO:0000256" key="5">
    <source>
        <dbReference type="ARBA" id="ARBA00023136"/>
    </source>
</evidence>